<gene>
    <name evidence="2" type="ORF">GA0070604_2269</name>
</gene>
<protein>
    <submittedName>
        <fullName evidence="2">Uncharacterized conserved protein YdhG, YjbR/CyaY-like superfamily, DUF1801 family</fullName>
    </submittedName>
</protein>
<organism evidence="2 3">
    <name type="scientific">Micromonospora eburnea</name>
    <dbReference type="NCBI Taxonomy" id="227316"/>
    <lineage>
        <taxon>Bacteria</taxon>
        <taxon>Bacillati</taxon>
        <taxon>Actinomycetota</taxon>
        <taxon>Actinomycetes</taxon>
        <taxon>Micromonosporales</taxon>
        <taxon>Micromonosporaceae</taxon>
        <taxon>Micromonospora</taxon>
    </lineage>
</organism>
<dbReference type="OrthoDB" id="32458at2"/>
<dbReference type="EMBL" id="FMHY01000002">
    <property type="protein sequence ID" value="SCL51036.1"/>
    <property type="molecule type" value="Genomic_DNA"/>
</dbReference>
<feature type="compositionally biased region" description="Basic and acidic residues" evidence="1">
    <location>
        <begin position="24"/>
        <end position="45"/>
    </location>
</feature>
<accession>A0A1C6UAJ8</accession>
<dbReference type="STRING" id="227316.GA0070604_2269"/>
<reference evidence="3" key="1">
    <citation type="submission" date="2016-06" db="EMBL/GenBank/DDBJ databases">
        <authorList>
            <person name="Varghese N."/>
            <person name="Submissions Spin"/>
        </authorList>
    </citation>
    <scope>NUCLEOTIDE SEQUENCE [LARGE SCALE GENOMIC DNA]</scope>
    <source>
        <strain evidence="3">DSM 44814</strain>
    </source>
</reference>
<feature type="compositionally biased region" description="Low complexity" evidence="1">
    <location>
        <begin position="1"/>
        <end position="12"/>
    </location>
</feature>
<evidence type="ECO:0000313" key="3">
    <source>
        <dbReference type="Proteomes" id="UP000199696"/>
    </source>
</evidence>
<sequence length="152" mass="16843">MPTTTKTTAANAKKYDGFTEEERDAMKERARELKSRARRGAKADTESEVLAKIAEMPEPDRVIAERLHAVIKANAPVLTPKLWYGMPAYARDGKVVCHFQPAAKFKTRYATLGFSDEANLDQGTIWPTSYALAELTVDDEARIGALVRQAVS</sequence>
<dbReference type="Gene3D" id="3.90.1150.200">
    <property type="match status" value="1"/>
</dbReference>
<evidence type="ECO:0000256" key="1">
    <source>
        <dbReference type="SAM" id="MobiDB-lite"/>
    </source>
</evidence>
<dbReference type="Proteomes" id="UP000199696">
    <property type="component" value="Unassembled WGS sequence"/>
</dbReference>
<dbReference type="AlphaFoldDB" id="A0A1C6UAJ8"/>
<dbReference type="SUPFAM" id="SSF159888">
    <property type="entry name" value="YdhG-like"/>
    <property type="match status" value="1"/>
</dbReference>
<dbReference type="RefSeq" id="WP_091117914.1">
    <property type="nucleotide sequence ID" value="NZ_FMHY01000002.1"/>
</dbReference>
<keyword evidence="3" id="KW-1185">Reference proteome</keyword>
<proteinExistence type="predicted"/>
<name>A0A1C6UAJ8_9ACTN</name>
<feature type="region of interest" description="Disordered" evidence="1">
    <location>
        <begin position="1"/>
        <end position="47"/>
    </location>
</feature>
<evidence type="ECO:0000313" key="2">
    <source>
        <dbReference type="EMBL" id="SCL51036.1"/>
    </source>
</evidence>